<reference evidence="2" key="1">
    <citation type="submission" date="2022-02" db="EMBL/GenBank/DDBJ databases">
        <title>Crop Bioprotection Bacillus Genome Sequencing.</title>
        <authorList>
            <person name="Dunlap C."/>
        </authorList>
    </citation>
    <scope>NUCLEOTIDE SEQUENCE</scope>
    <source>
        <strain evidence="2">M18B4</strain>
    </source>
</reference>
<gene>
    <name evidence="2" type="ORF">MOC45_19980</name>
</gene>
<organism evidence="2 3">
    <name type="scientific">Bacillus spizizenii</name>
    <name type="common">Bacillus subtilis subsp. spizizenii</name>
    <dbReference type="NCBI Taxonomy" id="96241"/>
    <lineage>
        <taxon>Bacteria</taxon>
        <taxon>Bacillati</taxon>
        <taxon>Bacillota</taxon>
        <taxon>Bacilli</taxon>
        <taxon>Bacillales</taxon>
        <taxon>Bacillaceae</taxon>
        <taxon>Bacillus</taxon>
    </lineage>
</organism>
<evidence type="ECO:0000313" key="3">
    <source>
        <dbReference type="Proteomes" id="UP001070352"/>
    </source>
</evidence>
<dbReference type="EMBL" id="JALANJ010000043">
    <property type="protein sequence ID" value="MCY8122835.1"/>
    <property type="molecule type" value="Genomic_DNA"/>
</dbReference>
<name>A0A9Q4HBE3_BACSC</name>
<keyword evidence="1" id="KW-0472">Membrane</keyword>
<evidence type="ECO:0000256" key="1">
    <source>
        <dbReference type="SAM" id="Phobius"/>
    </source>
</evidence>
<feature type="transmembrane region" description="Helical" evidence="1">
    <location>
        <begin position="58"/>
        <end position="78"/>
    </location>
</feature>
<sequence length="105" mass="12166">MKNQNTQKTISSRTLINIIGIFIFLGTAISPITQSYSFNKDFELIRESTMNTEQTKEFYLFIAIISILFFFLANVYFLGKTGKRIFYTVLSIIFLACCYLAIILY</sequence>
<dbReference type="AlphaFoldDB" id="A0A9Q4HBE3"/>
<feature type="transmembrane region" description="Helical" evidence="1">
    <location>
        <begin position="85"/>
        <end position="104"/>
    </location>
</feature>
<proteinExistence type="predicted"/>
<comment type="caution">
    <text evidence="2">The sequence shown here is derived from an EMBL/GenBank/DDBJ whole genome shotgun (WGS) entry which is preliminary data.</text>
</comment>
<keyword evidence="1" id="KW-1133">Transmembrane helix</keyword>
<keyword evidence="1" id="KW-0812">Transmembrane</keyword>
<protein>
    <submittedName>
        <fullName evidence="2">Uncharacterized protein</fullName>
    </submittedName>
</protein>
<dbReference type="Proteomes" id="UP001070352">
    <property type="component" value="Unassembled WGS sequence"/>
</dbReference>
<evidence type="ECO:0000313" key="2">
    <source>
        <dbReference type="EMBL" id="MCY8122835.1"/>
    </source>
</evidence>
<accession>A0A9Q4HBE3</accession>
<feature type="transmembrane region" description="Helical" evidence="1">
    <location>
        <begin position="15"/>
        <end position="38"/>
    </location>
</feature>